<dbReference type="GO" id="GO:0006308">
    <property type="term" value="P:DNA catabolic process"/>
    <property type="evidence" value="ECO:0007669"/>
    <property type="project" value="InterPro"/>
</dbReference>
<evidence type="ECO:0000256" key="3">
    <source>
        <dbReference type="ARBA" id="ARBA00022759"/>
    </source>
</evidence>
<dbReference type="PANTHER" id="PTHR33146:SF10">
    <property type="entry name" value="STRAND-SPECIFIC NUCLEASE, PUTATIVE-RELATED"/>
    <property type="match status" value="1"/>
</dbReference>
<keyword evidence="6" id="KW-0325">Glycoprotein</keyword>
<reference evidence="7 8" key="1">
    <citation type="journal article" date="2015" name="Int. J. Syst. Evol. Microbiol.">
        <title>Rhizobium anhuiense sp. nov., isolated from effective nodules of Vicia faba and Pisum sativum.</title>
        <authorList>
            <person name="Zhang Y.J."/>
            <person name="Zheng W.T."/>
            <person name="Everall I."/>
            <person name="Young J.P."/>
            <person name="Zhang X.X."/>
            <person name="Tian C.F."/>
            <person name="Sui X.H."/>
            <person name="Wang E.T."/>
            <person name="Chen W.X."/>
        </authorList>
    </citation>
    <scope>NUCLEOTIDE SEQUENCE [LARGE SCALE GENOMIC DNA]</scope>
    <source>
        <strain evidence="7 8">CCBAU 23252</strain>
    </source>
</reference>
<dbReference type="Gene3D" id="1.10.575.10">
    <property type="entry name" value="P1 Nuclease"/>
    <property type="match status" value="1"/>
</dbReference>
<keyword evidence="5" id="KW-1015">Disulfide bond</keyword>
<evidence type="ECO:0000313" key="8">
    <source>
        <dbReference type="Proteomes" id="UP000273611"/>
    </source>
</evidence>
<evidence type="ECO:0000256" key="1">
    <source>
        <dbReference type="ARBA" id="ARBA00022722"/>
    </source>
</evidence>
<keyword evidence="1" id="KW-0540">Nuclease</keyword>
<evidence type="ECO:0000256" key="5">
    <source>
        <dbReference type="ARBA" id="ARBA00023157"/>
    </source>
</evidence>
<proteinExistence type="predicted"/>
<dbReference type="InterPro" id="IPR008947">
    <property type="entry name" value="PLipase_C/P1_nuclease_dom_sf"/>
</dbReference>
<accession>A0A3S0SMI9</accession>
<sequence>MLRTLFIISSALWSTAAYAWWDEGHMRIAAMAYEQLSPAAKAEANRLVRLNPDYQQWVRAIPDAPDHQPVDVDRYTFVRAAAWADDIKTYAAYRTASDRAKDGPKTAQAGRNIGYKDLLIHGYWHFKDIAFRIDGKQPPEGDPVDAVTQIKLFTDALPKSSGKSDDVRSYDLVWLLHLVGDVHQPLHAVTLFDDRFTKIHDAKHEPDTGDRGGNEINVIPATGVPVNLHAYWDSEFGGYSTVFGALFDGFDTKTVDGVVVSTPKIPAPPTDKAAISDPAAWAQESFELAKTYAYADPVLKGDRPELTRDYEKNARSTSEQQVSLAATRLANLLNAALGGP</sequence>
<dbReference type="GO" id="GO:0004519">
    <property type="term" value="F:endonuclease activity"/>
    <property type="evidence" value="ECO:0007669"/>
    <property type="project" value="UniProtKB-KW"/>
</dbReference>
<evidence type="ECO:0000256" key="4">
    <source>
        <dbReference type="ARBA" id="ARBA00022801"/>
    </source>
</evidence>
<keyword evidence="4" id="KW-0378">Hydrolase</keyword>
<comment type="caution">
    <text evidence="7">The sequence shown here is derived from an EMBL/GenBank/DDBJ whole genome shotgun (WGS) entry which is preliminary data.</text>
</comment>
<dbReference type="CDD" id="cd11010">
    <property type="entry name" value="S1-P1_nuclease"/>
    <property type="match status" value="1"/>
</dbReference>
<keyword evidence="3" id="KW-0255">Endonuclease</keyword>
<gene>
    <name evidence="7" type="ORF">EEQ99_30415</name>
</gene>
<dbReference type="AlphaFoldDB" id="A0A3S0SMI9"/>
<organism evidence="7 8">
    <name type="scientific">Rhizobium anhuiense</name>
    <dbReference type="NCBI Taxonomy" id="1184720"/>
    <lineage>
        <taxon>Bacteria</taxon>
        <taxon>Pseudomonadati</taxon>
        <taxon>Pseudomonadota</taxon>
        <taxon>Alphaproteobacteria</taxon>
        <taxon>Hyphomicrobiales</taxon>
        <taxon>Rhizobiaceae</taxon>
        <taxon>Rhizobium/Agrobacterium group</taxon>
        <taxon>Rhizobium</taxon>
    </lineage>
</organism>
<keyword evidence="2" id="KW-0479">Metal-binding</keyword>
<dbReference type="GO" id="GO:0016788">
    <property type="term" value="F:hydrolase activity, acting on ester bonds"/>
    <property type="evidence" value="ECO:0007669"/>
    <property type="project" value="InterPro"/>
</dbReference>
<dbReference type="PANTHER" id="PTHR33146">
    <property type="entry name" value="ENDONUCLEASE 4"/>
    <property type="match status" value="1"/>
</dbReference>
<dbReference type="RefSeq" id="WP_127431600.1">
    <property type="nucleotide sequence ID" value="NZ_BMFI01000019.1"/>
</dbReference>
<dbReference type="GO" id="GO:0046872">
    <property type="term" value="F:metal ion binding"/>
    <property type="evidence" value="ECO:0007669"/>
    <property type="project" value="UniProtKB-KW"/>
</dbReference>
<name>A0A3S0SMI9_9HYPH</name>
<evidence type="ECO:0008006" key="9">
    <source>
        <dbReference type="Google" id="ProtNLM"/>
    </source>
</evidence>
<dbReference type="SUPFAM" id="SSF48537">
    <property type="entry name" value="Phospholipase C/P1 nuclease"/>
    <property type="match status" value="1"/>
</dbReference>
<evidence type="ECO:0000313" key="7">
    <source>
        <dbReference type="EMBL" id="RUL96447.1"/>
    </source>
</evidence>
<evidence type="ECO:0000256" key="6">
    <source>
        <dbReference type="ARBA" id="ARBA00023180"/>
    </source>
</evidence>
<dbReference type="Proteomes" id="UP000273611">
    <property type="component" value="Unassembled WGS sequence"/>
</dbReference>
<dbReference type="InterPro" id="IPR003154">
    <property type="entry name" value="S1/P1nuclease"/>
</dbReference>
<protein>
    <recommendedName>
        <fullName evidence="9">Phospholipase</fullName>
    </recommendedName>
</protein>
<evidence type="ECO:0000256" key="2">
    <source>
        <dbReference type="ARBA" id="ARBA00022723"/>
    </source>
</evidence>
<dbReference type="EMBL" id="RIBW01000022">
    <property type="protein sequence ID" value="RUL96447.1"/>
    <property type="molecule type" value="Genomic_DNA"/>
</dbReference>
<dbReference type="GO" id="GO:0003676">
    <property type="term" value="F:nucleic acid binding"/>
    <property type="evidence" value="ECO:0007669"/>
    <property type="project" value="InterPro"/>
</dbReference>
<dbReference type="Pfam" id="PF02265">
    <property type="entry name" value="S1-P1_nuclease"/>
    <property type="match status" value="1"/>
</dbReference>